<dbReference type="Gene3D" id="2.30.60.10">
    <property type="entry name" value="Cyanovirin-N"/>
    <property type="match status" value="1"/>
</dbReference>
<dbReference type="InterPro" id="IPR036673">
    <property type="entry name" value="Cyanovirin-N_sf"/>
</dbReference>
<accession>A0AAE0JG51</accession>
<reference evidence="3" key="2">
    <citation type="submission" date="2023-06" db="EMBL/GenBank/DDBJ databases">
        <authorList>
            <consortium name="Lawrence Berkeley National Laboratory"/>
            <person name="Haridas S."/>
            <person name="Hensen N."/>
            <person name="Bonometti L."/>
            <person name="Westerberg I."/>
            <person name="Brannstrom I.O."/>
            <person name="Guillou S."/>
            <person name="Cros-Aarteil S."/>
            <person name="Calhoun S."/>
            <person name="Kuo A."/>
            <person name="Mondo S."/>
            <person name="Pangilinan J."/>
            <person name="Riley R."/>
            <person name="Labutti K."/>
            <person name="Andreopoulos B."/>
            <person name="Lipzen A."/>
            <person name="Chen C."/>
            <person name="Yanf M."/>
            <person name="Daum C."/>
            <person name="Ng V."/>
            <person name="Clum A."/>
            <person name="Steindorff A."/>
            <person name="Ohm R."/>
            <person name="Martin F."/>
            <person name="Silar P."/>
            <person name="Natvig D."/>
            <person name="Lalanne C."/>
            <person name="Gautier V."/>
            <person name="Ament-Velasquez S.L."/>
            <person name="Kruys A."/>
            <person name="Hutchinson M.I."/>
            <person name="Powell A.J."/>
            <person name="Barry K."/>
            <person name="Miller A.N."/>
            <person name="Grigoriev I.V."/>
            <person name="Debuchy R."/>
            <person name="Gladieux P."/>
            <person name="Thoren M.H."/>
            <person name="Johannesson H."/>
        </authorList>
    </citation>
    <scope>NUCLEOTIDE SEQUENCE</scope>
    <source>
        <strain evidence="3">CBS 560.94</strain>
    </source>
</reference>
<gene>
    <name evidence="3" type="ORF">B0H65DRAFT_466945</name>
</gene>
<evidence type="ECO:0000313" key="4">
    <source>
        <dbReference type="Proteomes" id="UP001278500"/>
    </source>
</evidence>
<dbReference type="EMBL" id="JAUEPP010000004">
    <property type="protein sequence ID" value="KAK3345535.1"/>
    <property type="molecule type" value="Genomic_DNA"/>
</dbReference>
<dbReference type="SUPFAM" id="SSF51322">
    <property type="entry name" value="Cyanovirin-N"/>
    <property type="match status" value="1"/>
</dbReference>
<evidence type="ECO:0000313" key="3">
    <source>
        <dbReference type="EMBL" id="KAK3345535.1"/>
    </source>
</evidence>
<dbReference type="Proteomes" id="UP001278500">
    <property type="component" value="Unassembled WGS sequence"/>
</dbReference>
<dbReference type="SMART" id="SM01111">
    <property type="entry name" value="CVNH"/>
    <property type="match status" value="1"/>
</dbReference>
<protein>
    <recommendedName>
        <fullName evidence="2">Cyanovirin-N domain-containing protein</fullName>
    </recommendedName>
</protein>
<dbReference type="GeneID" id="87864037"/>
<reference evidence="3" key="1">
    <citation type="journal article" date="2023" name="Mol. Phylogenet. Evol.">
        <title>Genome-scale phylogeny and comparative genomics of the fungal order Sordariales.</title>
        <authorList>
            <person name="Hensen N."/>
            <person name="Bonometti L."/>
            <person name="Westerberg I."/>
            <person name="Brannstrom I.O."/>
            <person name="Guillou S."/>
            <person name="Cros-Aarteil S."/>
            <person name="Calhoun S."/>
            <person name="Haridas S."/>
            <person name="Kuo A."/>
            <person name="Mondo S."/>
            <person name="Pangilinan J."/>
            <person name="Riley R."/>
            <person name="LaButti K."/>
            <person name="Andreopoulos B."/>
            <person name="Lipzen A."/>
            <person name="Chen C."/>
            <person name="Yan M."/>
            <person name="Daum C."/>
            <person name="Ng V."/>
            <person name="Clum A."/>
            <person name="Steindorff A."/>
            <person name="Ohm R.A."/>
            <person name="Martin F."/>
            <person name="Silar P."/>
            <person name="Natvig D.O."/>
            <person name="Lalanne C."/>
            <person name="Gautier V."/>
            <person name="Ament-Velasquez S.L."/>
            <person name="Kruys A."/>
            <person name="Hutchinson M.I."/>
            <person name="Powell A.J."/>
            <person name="Barry K."/>
            <person name="Miller A.N."/>
            <person name="Grigoriev I.V."/>
            <person name="Debuchy R."/>
            <person name="Gladieux P."/>
            <person name="Hiltunen Thoren M."/>
            <person name="Johannesson H."/>
        </authorList>
    </citation>
    <scope>NUCLEOTIDE SEQUENCE</scope>
    <source>
        <strain evidence="3">CBS 560.94</strain>
    </source>
</reference>
<feature type="signal peptide" evidence="1">
    <location>
        <begin position="1"/>
        <end position="34"/>
    </location>
</feature>
<dbReference type="AlphaFoldDB" id="A0AAE0JG51"/>
<evidence type="ECO:0000256" key="1">
    <source>
        <dbReference type="SAM" id="SignalP"/>
    </source>
</evidence>
<name>A0AAE0JG51_9PEZI</name>
<keyword evidence="4" id="KW-1185">Reference proteome</keyword>
<feature type="chain" id="PRO_5042121696" description="Cyanovirin-N domain-containing protein" evidence="1">
    <location>
        <begin position="35"/>
        <end position="181"/>
    </location>
</feature>
<sequence length="181" mass="20184">MHLPLLPPTLAHILTTFTSLTTLTTLTLISPISAVEPANTDPIQKPISMIDTFRKSCVNWQVDSAACSIHGICKLTDDSHEASHPKLHGWRETNLDLNECIWFDAKESKLKWFEEKDGKVEDLSGTANFCRDFCDCWLYGGGMSGDMMACLCDSGGHKRDTWSSLNLSKYFSVPFSCDGWS</sequence>
<comment type="caution">
    <text evidence="3">The sequence shown here is derived from an EMBL/GenBank/DDBJ whole genome shotgun (WGS) entry which is preliminary data.</text>
</comment>
<dbReference type="InterPro" id="IPR011058">
    <property type="entry name" value="Cyanovirin-N"/>
</dbReference>
<keyword evidence="1" id="KW-0732">Signal</keyword>
<dbReference type="RefSeq" id="XP_062682148.1">
    <property type="nucleotide sequence ID" value="XM_062826883.1"/>
</dbReference>
<organism evidence="3 4">
    <name type="scientific">Neurospora tetraspora</name>
    <dbReference type="NCBI Taxonomy" id="94610"/>
    <lineage>
        <taxon>Eukaryota</taxon>
        <taxon>Fungi</taxon>
        <taxon>Dikarya</taxon>
        <taxon>Ascomycota</taxon>
        <taxon>Pezizomycotina</taxon>
        <taxon>Sordariomycetes</taxon>
        <taxon>Sordariomycetidae</taxon>
        <taxon>Sordariales</taxon>
        <taxon>Sordariaceae</taxon>
        <taxon>Neurospora</taxon>
    </lineage>
</organism>
<feature type="domain" description="Cyanovirin-N" evidence="2">
    <location>
        <begin position="52"/>
        <end position="173"/>
    </location>
</feature>
<evidence type="ECO:0000259" key="2">
    <source>
        <dbReference type="SMART" id="SM01111"/>
    </source>
</evidence>
<proteinExistence type="predicted"/>